<dbReference type="InterPro" id="IPR006426">
    <property type="entry name" value="Asn_synth_AEB"/>
</dbReference>
<comment type="catalytic activity">
    <reaction evidence="7">
        <text>L-aspartate + L-glutamine + ATP + H2O = L-asparagine + L-glutamate + AMP + diphosphate + H(+)</text>
        <dbReference type="Rhea" id="RHEA:12228"/>
        <dbReference type="ChEBI" id="CHEBI:15377"/>
        <dbReference type="ChEBI" id="CHEBI:15378"/>
        <dbReference type="ChEBI" id="CHEBI:29985"/>
        <dbReference type="ChEBI" id="CHEBI:29991"/>
        <dbReference type="ChEBI" id="CHEBI:30616"/>
        <dbReference type="ChEBI" id="CHEBI:33019"/>
        <dbReference type="ChEBI" id="CHEBI:58048"/>
        <dbReference type="ChEBI" id="CHEBI:58359"/>
        <dbReference type="ChEBI" id="CHEBI:456215"/>
        <dbReference type="EC" id="6.3.5.4"/>
    </reaction>
</comment>
<keyword evidence="12" id="KW-0436">Ligase</keyword>
<dbReference type="Pfam" id="PF13537">
    <property type="entry name" value="GATase_7"/>
    <property type="match status" value="1"/>
</dbReference>
<evidence type="ECO:0000313" key="12">
    <source>
        <dbReference type="EMBL" id="RFM33663.1"/>
    </source>
</evidence>
<dbReference type="AlphaFoldDB" id="A0A3E1P0F5"/>
<keyword evidence="4 9" id="KW-0547">Nucleotide-binding</keyword>
<evidence type="ECO:0000256" key="1">
    <source>
        <dbReference type="ARBA" id="ARBA00005187"/>
    </source>
</evidence>
<dbReference type="PANTHER" id="PTHR43284">
    <property type="entry name" value="ASPARAGINE SYNTHETASE (GLUTAMINE-HYDROLYZING)"/>
    <property type="match status" value="1"/>
</dbReference>
<protein>
    <recommendedName>
        <fullName evidence="3">asparagine synthase (glutamine-hydrolyzing)</fullName>
        <ecNumber evidence="3">6.3.5.4</ecNumber>
    </recommendedName>
</protein>
<dbReference type="Gene3D" id="3.60.20.10">
    <property type="entry name" value="Glutamine Phosphoribosylpyrophosphate, subunit 1, domain 1"/>
    <property type="match status" value="1"/>
</dbReference>
<dbReference type="InterPro" id="IPR014729">
    <property type="entry name" value="Rossmann-like_a/b/a_fold"/>
</dbReference>
<feature type="binding site" evidence="9">
    <location>
        <position position="297"/>
    </location>
    <ligand>
        <name>ATP</name>
        <dbReference type="ChEBI" id="CHEBI:30616"/>
    </ligand>
</feature>
<dbReference type="OrthoDB" id="9763290at2"/>
<reference evidence="12 13" key="1">
    <citation type="submission" date="2018-08" db="EMBL/GenBank/DDBJ databases">
        <title>Chitinophaga sp. K20C18050901, a novel bacterium isolated from forest soil.</title>
        <authorList>
            <person name="Wang C."/>
        </authorList>
    </citation>
    <scope>NUCLEOTIDE SEQUENCE [LARGE SCALE GENOMIC DNA]</scope>
    <source>
        <strain evidence="12 13">K20C18050901</strain>
    </source>
</reference>
<dbReference type="InterPro" id="IPR029055">
    <property type="entry name" value="Ntn_hydrolases_N"/>
</dbReference>
<dbReference type="InterPro" id="IPR033738">
    <property type="entry name" value="AsnB_N"/>
</dbReference>
<feature type="binding site" evidence="9">
    <location>
        <position position="102"/>
    </location>
    <ligand>
        <name>L-glutamine</name>
        <dbReference type="ChEBI" id="CHEBI:58359"/>
    </ligand>
</feature>
<evidence type="ECO:0000256" key="9">
    <source>
        <dbReference type="PIRSR" id="PIRSR001589-2"/>
    </source>
</evidence>
<dbReference type="GO" id="GO:0006529">
    <property type="term" value="P:asparagine biosynthetic process"/>
    <property type="evidence" value="ECO:0007669"/>
    <property type="project" value="UniProtKB-KW"/>
</dbReference>
<keyword evidence="8" id="KW-0061">Asparagine biosynthesis</keyword>
<evidence type="ECO:0000256" key="7">
    <source>
        <dbReference type="ARBA" id="ARBA00048741"/>
    </source>
</evidence>
<evidence type="ECO:0000256" key="4">
    <source>
        <dbReference type="ARBA" id="ARBA00022741"/>
    </source>
</evidence>
<dbReference type="CDD" id="cd01991">
    <property type="entry name" value="Asn_synthase_B_C"/>
    <property type="match status" value="1"/>
</dbReference>
<evidence type="ECO:0000256" key="10">
    <source>
        <dbReference type="PIRSR" id="PIRSR001589-3"/>
    </source>
</evidence>
<dbReference type="SUPFAM" id="SSF52402">
    <property type="entry name" value="Adenine nucleotide alpha hydrolases-like"/>
    <property type="match status" value="1"/>
</dbReference>
<gene>
    <name evidence="12" type="primary">asnB</name>
    <name evidence="12" type="ORF">DXN04_17030</name>
</gene>
<name>A0A3E1P0F5_9BACT</name>
<comment type="caution">
    <text evidence="12">The sequence shown here is derived from an EMBL/GenBank/DDBJ whole genome shotgun (WGS) entry which is preliminary data.</text>
</comment>
<keyword evidence="8" id="KW-0028">Amino-acid biosynthesis</keyword>
<evidence type="ECO:0000256" key="6">
    <source>
        <dbReference type="ARBA" id="ARBA00022962"/>
    </source>
</evidence>
<dbReference type="GO" id="GO:0005829">
    <property type="term" value="C:cytosol"/>
    <property type="evidence" value="ECO:0007669"/>
    <property type="project" value="TreeGrafter"/>
</dbReference>
<evidence type="ECO:0000256" key="5">
    <source>
        <dbReference type="ARBA" id="ARBA00022840"/>
    </source>
</evidence>
<comment type="similarity">
    <text evidence="2">Belongs to the asparagine synthetase family.</text>
</comment>
<dbReference type="PANTHER" id="PTHR43284:SF1">
    <property type="entry name" value="ASPARAGINE SYNTHETASE"/>
    <property type="match status" value="1"/>
</dbReference>
<evidence type="ECO:0000256" key="8">
    <source>
        <dbReference type="PIRSR" id="PIRSR001589-1"/>
    </source>
</evidence>
<dbReference type="GO" id="GO:0005524">
    <property type="term" value="F:ATP binding"/>
    <property type="evidence" value="ECO:0007669"/>
    <property type="project" value="UniProtKB-KW"/>
</dbReference>
<comment type="pathway">
    <text evidence="1">Amino-acid biosynthesis; L-asparagine biosynthesis; L-asparagine from L-aspartate (L-Gln route): step 1/1.</text>
</comment>
<keyword evidence="5 9" id="KW-0067">ATP-binding</keyword>
<proteinExistence type="inferred from homology"/>
<dbReference type="EC" id="6.3.5.4" evidence="3"/>
<feature type="site" description="Important for beta-aspartyl-AMP intermediate formation" evidence="10">
    <location>
        <position position="372"/>
    </location>
</feature>
<dbReference type="NCBIfam" id="TIGR01536">
    <property type="entry name" value="asn_synth_AEB"/>
    <property type="match status" value="1"/>
</dbReference>
<feature type="active site" description="For GATase activity" evidence="8">
    <location>
        <position position="2"/>
    </location>
</feature>
<sequence length="641" mass="74452">MCGIAGYIHKTKLHYNEGIMDGMLEVLAHRGPDSNSHWGNEEEKVFLGHRRLAILDLSDAGRQPMLSNDEELVVVFNGEIYNFDEIRSELKTLGYSFKTGSDTEMILYAYREWGIDAVSKFIGMFAIVLFDRKQKQVYFIRDRFGVKPLFIFESDKLLMFSSEIKTFYKHPEFKNDINRDAIPLYLKYGYIPTPYSIFTHVRKVTPGHILQYDVEKGKVVREVTYWEPLAAFNKEKFYNKTEAEITAETVELLKSAFNYRMVSDVPVGVFLSGGIDSSLVTALLTKQLGYKLKTFTIGFDNEAYNEAKIAKEVSVLLNTEHHEYICTEKEALEIIPQLPLYYDEPFADSSAIPTMLLSQKVRSHVTVALSADGGDEIFGGYTKYYSKGGLYNILRNSPGILKYPIGWGLGLMRRYRRMQGRYDQDAILERAQEIVHAKNRSASFLKKIDYRLFSNYELKKLLKGDYKKVDTAFDVTGNLSAENSEIEKMQSTDVKTYMLDDILVKVDRATMAYSLEGREPLLDHRLFEYVTRIPSDIKFKNNIPKYLLKEIDYSMLPKELLDLPKRGFAVPIQQWLLKELAVFCDTYLSEQEIATSGVFDFQEIKKLRRRFQDKQRRADADRIWRILCFQMWFSHWIKDRV</sequence>
<evidence type="ECO:0000313" key="13">
    <source>
        <dbReference type="Proteomes" id="UP000261174"/>
    </source>
</evidence>
<dbReference type="CDD" id="cd00712">
    <property type="entry name" value="AsnB"/>
    <property type="match status" value="1"/>
</dbReference>
<dbReference type="PIRSF" id="PIRSF001589">
    <property type="entry name" value="Asn_synthetase_glu-h"/>
    <property type="match status" value="1"/>
</dbReference>
<dbReference type="GO" id="GO:0004066">
    <property type="term" value="F:asparagine synthase (glutamine-hydrolyzing) activity"/>
    <property type="evidence" value="ECO:0007669"/>
    <property type="project" value="UniProtKB-EC"/>
</dbReference>
<dbReference type="EMBL" id="QTJV01000006">
    <property type="protein sequence ID" value="RFM33663.1"/>
    <property type="molecule type" value="Genomic_DNA"/>
</dbReference>
<evidence type="ECO:0000256" key="2">
    <source>
        <dbReference type="ARBA" id="ARBA00005752"/>
    </source>
</evidence>
<accession>A0A3E1P0F5</accession>
<dbReference type="Gene3D" id="3.40.50.620">
    <property type="entry name" value="HUPs"/>
    <property type="match status" value="1"/>
</dbReference>
<dbReference type="Proteomes" id="UP000261174">
    <property type="component" value="Unassembled WGS sequence"/>
</dbReference>
<dbReference type="InterPro" id="IPR051786">
    <property type="entry name" value="ASN_synthetase/amidase"/>
</dbReference>
<feature type="domain" description="Glutamine amidotransferase type-2" evidence="11">
    <location>
        <begin position="2"/>
        <end position="215"/>
    </location>
</feature>
<organism evidence="12 13">
    <name type="scientific">Chitinophaga silvisoli</name>
    <dbReference type="NCBI Taxonomy" id="2291814"/>
    <lineage>
        <taxon>Bacteria</taxon>
        <taxon>Pseudomonadati</taxon>
        <taxon>Bacteroidota</taxon>
        <taxon>Chitinophagia</taxon>
        <taxon>Chitinophagales</taxon>
        <taxon>Chitinophagaceae</taxon>
        <taxon>Chitinophaga</taxon>
    </lineage>
</organism>
<evidence type="ECO:0000256" key="3">
    <source>
        <dbReference type="ARBA" id="ARBA00012737"/>
    </source>
</evidence>
<dbReference type="InterPro" id="IPR001962">
    <property type="entry name" value="Asn_synthase"/>
</dbReference>
<dbReference type="PROSITE" id="PS51278">
    <property type="entry name" value="GATASE_TYPE_2"/>
    <property type="match status" value="1"/>
</dbReference>
<dbReference type="Pfam" id="PF00733">
    <property type="entry name" value="Asn_synthase"/>
    <property type="match status" value="1"/>
</dbReference>
<dbReference type="InterPro" id="IPR017932">
    <property type="entry name" value="GATase_2_dom"/>
</dbReference>
<dbReference type="RefSeq" id="WP_116854585.1">
    <property type="nucleotide sequence ID" value="NZ_QTJV01000006.1"/>
</dbReference>
<keyword evidence="6 8" id="KW-0315">Glutamine amidotransferase</keyword>
<evidence type="ECO:0000259" key="11">
    <source>
        <dbReference type="PROSITE" id="PS51278"/>
    </source>
</evidence>
<keyword evidence="13" id="KW-1185">Reference proteome</keyword>
<dbReference type="SUPFAM" id="SSF56235">
    <property type="entry name" value="N-terminal nucleophile aminohydrolases (Ntn hydrolases)"/>
    <property type="match status" value="1"/>
</dbReference>